<sequence>VEEDSASQHVFCDLRLTVQIVGPSLAPVMRLLRGSS</sequence>
<dbReference type="EMBL" id="BDIP01004759">
    <property type="protein sequence ID" value="GIQ89170.1"/>
    <property type="molecule type" value="Genomic_DNA"/>
</dbReference>
<organism evidence="1 2">
    <name type="scientific">Kipferlia bialata</name>
    <dbReference type="NCBI Taxonomy" id="797122"/>
    <lineage>
        <taxon>Eukaryota</taxon>
        <taxon>Metamonada</taxon>
        <taxon>Carpediemonas-like organisms</taxon>
        <taxon>Kipferlia</taxon>
    </lineage>
</organism>
<reference evidence="1 2" key="1">
    <citation type="journal article" date="2018" name="PLoS ONE">
        <title>The draft genome of Kipferlia bialata reveals reductive genome evolution in fornicate parasites.</title>
        <authorList>
            <person name="Tanifuji G."/>
            <person name="Takabayashi S."/>
            <person name="Kume K."/>
            <person name="Takagi M."/>
            <person name="Nakayama T."/>
            <person name="Kamikawa R."/>
            <person name="Inagaki Y."/>
            <person name="Hashimoto T."/>
        </authorList>
    </citation>
    <scope>NUCLEOTIDE SEQUENCE [LARGE SCALE GENOMIC DNA]</scope>
    <source>
        <strain evidence="1">NY0173</strain>
    </source>
</reference>
<keyword evidence="2" id="KW-1185">Reference proteome</keyword>
<evidence type="ECO:0000313" key="2">
    <source>
        <dbReference type="Proteomes" id="UP000265618"/>
    </source>
</evidence>
<evidence type="ECO:0000313" key="1">
    <source>
        <dbReference type="EMBL" id="GIQ89170.1"/>
    </source>
</evidence>
<protein>
    <submittedName>
        <fullName evidence="1">Uncharacterized protein</fullName>
    </submittedName>
</protein>
<dbReference type="Proteomes" id="UP000265618">
    <property type="component" value="Unassembled WGS sequence"/>
</dbReference>
<comment type="caution">
    <text evidence="1">The sequence shown here is derived from an EMBL/GenBank/DDBJ whole genome shotgun (WGS) entry which is preliminary data.</text>
</comment>
<gene>
    <name evidence="1" type="ORF">KIPB_011576</name>
</gene>
<accession>A0A9K3D7R5</accession>
<proteinExistence type="predicted"/>
<name>A0A9K3D7R5_9EUKA</name>
<feature type="non-terminal residue" evidence="1">
    <location>
        <position position="1"/>
    </location>
</feature>
<dbReference type="AlphaFoldDB" id="A0A9K3D7R5"/>